<reference evidence="2" key="1">
    <citation type="journal article" date="2019" name="Int. J. Syst. Evol. Microbiol.">
        <title>The Global Catalogue of Microorganisms (GCM) 10K type strain sequencing project: providing services to taxonomists for standard genome sequencing and annotation.</title>
        <authorList>
            <consortium name="The Broad Institute Genomics Platform"/>
            <consortium name="The Broad Institute Genome Sequencing Center for Infectious Disease"/>
            <person name="Wu L."/>
            <person name="Ma J."/>
        </authorList>
    </citation>
    <scope>NUCLEOTIDE SEQUENCE [LARGE SCALE GENOMIC DNA]</scope>
    <source>
        <strain evidence="2">JCM 31486</strain>
    </source>
</reference>
<proteinExistence type="predicted"/>
<dbReference type="EMBL" id="JBHTIS010000239">
    <property type="protein sequence ID" value="MFD1045227.1"/>
    <property type="molecule type" value="Genomic_DNA"/>
</dbReference>
<sequence>MTDDARNQAIELAATCRSWICLETLAVIDPCQRGLNVGLQTASGQDTGV</sequence>
<comment type="caution">
    <text evidence="1">The sequence shown here is derived from an EMBL/GenBank/DDBJ whole genome shotgun (WGS) entry which is preliminary data.</text>
</comment>
<keyword evidence="2" id="KW-1185">Reference proteome</keyword>
<evidence type="ECO:0000313" key="1">
    <source>
        <dbReference type="EMBL" id="MFD1045227.1"/>
    </source>
</evidence>
<dbReference type="Proteomes" id="UP001597045">
    <property type="component" value="Unassembled WGS sequence"/>
</dbReference>
<name>A0ABW3M3M6_9PSEU</name>
<accession>A0ABW3M3M6</accession>
<protein>
    <submittedName>
        <fullName evidence="1">Uncharacterized protein</fullName>
    </submittedName>
</protein>
<organism evidence="1 2">
    <name type="scientific">Kibdelosporangium lantanae</name>
    <dbReference type="NCBI Taxonomy" id="1497396"/>
    <lineage>
        <taxon>Bacteria</taxon>
        <taxon>Bacillati</taxon>
        <taxon>Actinomycetota</taxon>
        <taxon>Actinomycetes</taxon>
        <taxon>Pseudonocardiales</taxon>
        <taxon>Pseudonocardiaceae</taxon>
        <taxon>Kibdelosporangium</taxon>
    </lineage>
</organism>
<gene>
    <name evidence="1" type="ORF">ACFQ1S_06295</name>
</gene>
<evidence type="ECO:0000313" key="2">
    <source>
        <dbReference type="Proteomes" id="UP001597045"/>
    </source>
</evidence>